<dbReference type="RefSeq" id="WP_125406066.1">
    <property type="nucleotide sequence ID" value="NZ_JBEHHI010000001.1"/>
</dbReference>
<accession>A0ABV3XQP6</accession>
<dbReference type="Gene3D" id="3.90.550.10">
    <property type="entry name" value="Spore Coat Polysaccharide Biosynthesis Protein SpsA, Chain A"/>
    <property type="match status" value="1"/>
</dbReference>
<proteinExistence type="predicted"/>
<reference evidence="2 3" key="1">
    <citation type="submission" date="2024-06" db="EMBL/GenBank/DDBJ databases">
        <title>Genome of Rhodovulum iodosum, a marine photoferrotroph.</title>
        <authorList>
            <person name="Bianchini G."/>
            <person name="Nikeleit V."/>
            <person name="Kappler A."/>
            <person name="Bryce C."/>
            <person name="Sanchez-Baracaldo P."/>
        </authorList>
    </citation>
    <scope>NUCLEOTIDE SEQUENCE [LARGE SCALE GENOMIC DNA]</scope>
    <source>
        <strain evidence="2 3">UT/N1</strain>
    </source>
</reference>
<feature type="domain" description="Glycosyltransferase 2-like" evidence="1">
    <location>
        <begin position="267"/>
        <end position="371"/>
    </location>
</feature>
<name>A0ABV3XQP6_9RHOB</name>
<comment type="caution">
    <text evidence="2">The sequence shown here is derived from an EMBL/GenBank/DDBJ whole genome shotgun (WGS) entry which is preliminary data.</text>
</comment>
<dbReference type="PANTHER" id="PTHR22916">
    <property type="entry name" value="GLYCOSYLTRANSFERASE"/>
    <property type="match status" value="1"/>
</dbReference>
<protein>
    <submittedName>
        <fullName evidence="2">Glycosyltransferase involved in cell wall biosynthesis</fullName>
    </submittedName>
</protein>
<organism evidence="2 3">
    <name type="scientific">Rhodovulum iodosum</name>
    <dbReference type="NCBI Taxonomy" id="68291"/>
    <lineage>
        <taxon>Bacteria</taxon>
        <taxon>Pseudomonadati</taxon>
        <taxon>Pseudomonadota</taxon>
        <taxon>Alphaproteobacteria</taxon>
        <taxon>Rhodobacterales</taxon>
        <taxon>Paracoccaceae</taxon>
        <taxon>Rhodovulum</taxon>
    </lineage>
</organism>
<evidence type="ECO:0000313" key="2">
    <source>
        <dbReference type="EMBL" id="MEX5727651.1"/>
    </source>
</evidence>
<dbReference type="InterPro" id="IPR001173">
    <property type="entry name" value="Glyco_trans_2-like"/>
</dbReference>
<dbReference type="PANTHER" id="PTHR22916:SF3">
    <property type="entry name" value="UDP-GLCNAC:BETAGAL BETA-1,3-N-ACETYLGLUCOSAMINYLTRANSFERASE-LIKE PROTEIN 1"/>
    <property type="match status" value="1"/>
</dbReference>
<dbReference type="SUPFAM" id="SSF53448">
    <property type="entry name" value="Nucleotide-diphospho-sugar transferases"/>
    <property type="match status" value="1"/>
</dbReference>
<dbReference type="Pfam" id="PF00535">
    <property type="entry name" value="Glycos_transf_2"/>
    <property type="match status" value="1"/>
</dbReference>
<dbReference type="CDD" id="cd00761">
    <property type="entry name" value="Glyco_tranf_GTA_type"/>
    <property type="match status" value="1"/>
</dbReference>
<evidence type="ECO:0000259" key="1">
    <source>
        <dbReference type="Pfam" id="PF00535"/>
    </source>
</evidence>
<keyword evidence="3" id="KW-1185">Reference proteome</keyword>
<dbReference type="EMBL" id="JBEHHI010000001">
    <property type="protein sequence ID" value="MEX5727651.1"/>
    <property type="molecule type" value="Genomic_DNA"/>
</dbReference>
<evidence type="ECO:0000313" key="3">
    <source>
        <dbReference type="Proteomes" id="UP001560019"/>
    </source>
</evidence>
<dbReference type="Proteomes" id="UP001560019">
    <property type="component" value="Unassembled WGS sequence"/>
</dbReference>
<gene>
    <name evidence="2" type="ORF">Ga0609869_001004</name>
</gene>
<sequence>MSDSEILSPNTGKNRLKDTLLFDPDWYCQEYRDVGLVGMDPADHYARYGAVLRRNPGPLFDARGYAASHALANDTDALAHFLDHYATPCPVTDDFPVKDLERKLWGGFSEPALNHLEAAIGSSRYSKRDRTRAAFVLARWYSLQGLWDKALRRLLRISDFDRGFFRSKKCKLLIIECLVHLGEFEKARAMIDFVLDQRMDGDFACARCNLALAEGAGQHERFETINAIFTASGLSPVALADPARGVVFGNWRDAAPGDRAVDGPLVSILVPVYKASDFIETSIGSLLAQTWRNLEIVAVDDCSPDDSWEKLQALAARDTRLKVFRNDVNVGAYSNRNNALARATGDFVTVHDSDDWSHPQMIELQMRALMARPSLKATWSRMVRVHPDLRFILRPQRENLEYVHRSYPSLLMRRADLAKLGEWDGVSANADDELLQRVRTLWGQDAIEDVLPDVPMSFFLVHENSLTQQKGTSLNSLTFGIRKEYARQATYWRQTRGQAKGGKLALTRRSMKDPFPIPAGLAPKNWAKNTAYDIVLVSDLSLLGGTRRCNEGYIAAARAEGLRVGLFHWPRFDLKFAEVAKEYLELSYDPGVDILVPEDKITAKLVIVHHPPILGTRIDGVPTISADRLAVLVNQSPMQCWSQKPFYYDGEEAGALCRELFGLDPVWIPISPRVRAILQRVGGFGRIHDDIWYPPFHGTLPDDTPPLPEGLGKARPIRIGRHARDHWTKWPSAPETLGAAYCADAEGISVNLLGGARTALKSLGTRPENWNVAEFDSVAVNQFLQDLDVFVHYVHEDYIEEFGRNAMEAMAAGRVAILSPDFKSTFGDGAVYALPQDVAKTARALFADPEAYRAQVDRGLRFVRRASSQEAVQAKLRKLLV</sequence>
<dbReference type="SUPFAM" id="SSF53756">
    <property type="entry name" value="UDP-Glycosyltransferase/glycogen phosphorylase"/>
    <property type="match status" value="1"/>
</dbReference>
<dbReference type="InterPro" id="IPR029044">
    <property type="entry name" value="Nucleotide-diphossugar_trans"/>
</dbReference>
<dbReference type="Gene3D" id="3.40.50.2000">
    <property type="entry name" value="Glycogen Phosphorylase B"/>
    <property type="match status" value="1"/>
</dbReference>